<protein>
    <submittedName>
        <fullName evidence="1">Uncharacterized protein</fullName>
    </submittedName>
</protein>
<proteinExistence type="predicted"/>
<gene>
    <name evidence="1" type="ORF">SAMN05421780_101580</name>
</gene>
<dbReference type="Proteomes" id="UP000199514">
    <property type="component" value="Unassembled WGS sequence"/>
</dbReference>
<reference evidence="1 2" key="1">
    <citation type="submission" date="2016-10" db="EMBL/GenBank/DDBJ databases">
        <authorList>
            <person name="de Groot N.N."/>
        </authorList>
    </citation>
    <scope>NUCLEOTIDE SEQUENCE [LARGE SCALE GENOMIC DNA]</scope>
    <source>
        <strain evidence="1 2">DSM 6793</strain>
    </source>
</reference>
<evidence type="ECO:0000313" key="1">
    <source>
        <dbReference type="EMBL" id="SFB81068.1"/>
    </source>
</evidence>
<dbReference type="STRING" id="927664.SAMN05421780_101580"/>
<dbReference type="EMBL" id="FOLE01000001">
    <property type="protein sequence ID" value="SFB81068.1"/>
    <property type="molecule type" value="Genomic_DNA"/>
</dbReference>
<evidence type="ECO:0000313" key="2">
    <source>
        <dbReference type="Proteomes" id="UP000199514"/>
    </source>
</evidence>
<dbReference type="AlphaFoldDB" id="A0A1I1E703"/>
<name>A0A1I1E703_9BACT</name>
<sequence length="60" mass="6683">MNDKATPEAARVYELAEALNEAIAAATAKGYYIRVWTDKPLLVQVYIPVPAPKQDEPHPF</sequence>
<dbReference type="RefSeq" id="WP_091506976.1">
    <property type="nucleotide sequence ID" value="NZ_FOLE01000001.1"/>
</dbReference>
<accession>A0A1I1E703</accession>
<organism evidence="1 2">
    <name type="scientific">Flexibacter flexilis DSM 6793</name>
    <dbReference type="NCBI Taxonomy" id="927664"/>
    <lineage>
        <taxon>Bacteria</taxon>
        <taxon>Pseudomonadati</taxon>
        <taxon>Bacteroidota</taxon>
        <taxon>Cytophagia</taxon>
        <taxon>Cytophagales</taxon>
        <taxon>Flexibacteraceae</taxon>
        <taxon>Flexibacter</taxon>
    </lineage>
</organism>
<keyword evidence="2" id="KW-1185">Reference proteome</keyword>